<dbReference type="Gramene" id="Zm00001eb155300_T004">
    <property type="protein sequence ID" value="Zm00001eb155300_P004"/>
    <property type="gene ID" value="Zm00001eb155300"/>
</dbReference>
<protein>
    <submittedName>
        <fullName evidence="8">Transcription factor bHLH87</fullName>
    </submittedName>
</protein>
<feature type="region of interest" description="Disordered" evidence="6">
    <location>
        <begin position="136"/>
        <end position="224"/>
    </location>
</feature>
<dbReference type="GeneID" id="103651274"/>
<proteinExistence type="inferred from homology"/>
<dbReference type="SUPFAM" id="SSF47459">
    <property type="entry name" value="HLH, helix-loop-helix DNA-binding domain"/>
    <property type="match status" value="1"/>
</dbReference>
<dbReference type="Pfam" id="PF00010">
    <property type="entry name" value="HLH"/>
    <property type="match status" value="1"/>
</dbReference>
<keyword evidence="10" id="KW-1185">Reference proteome</keyword>
<dbReference type="ExpressionAtlas" id="A0A096RT68">
    <property type="expression patterns" value="baseline and differential"/>
</dbReference>
<dbReference type="HOGENOM" id="CLU_053770_0_0_1"/>
<dbReference type="SMR" id="A0A096RT68"/>
<evidence type="ECO:0000259" key="7">
    <source>
        <dbReference type="PROSITE" id="PS50888"/>
    </source>
</evidence>
<gene>
    <name evidence="9" type="primary">LOC103651274</name>
    <name evidence="8" type="ORF">ZEAMMB73_Zm00001d043699</name>
</gene>
<reference evidence="9" key="3">
    <citation type="submission" date="2021-05" db="UniProtKB">
        <authorList>
            <consortium name="EnsemblPlants"/>
        </authorList>
    </citation>
    <scope>IDENTIFICATION</scope>
    <source>
        <strain evidence="9">cv. B73</strain>
    </source>
</reference>
<dbReference type="OMA" id="CYDAEVV"/>
<dbReference type="Gramene" id="Zm00001eb155300_T002">
    <property type="protein sequence ID" value="Zm00001eb155300_P002"/>
    <property type="gene ID" value="Zm00001eb155300"/>
</dbReference>
<dbReference type="OrthoDB" id="2017571at2759"/>
<dbReference type="InterPro" id="IPR011598">
    <property type="entry name" value="bHLH_dom"/>
</dbReference>
<dbReference type="KEGG" id="zma:103651274"/>
<reference evidence="9" key="2">
    <citation type="submission" date="2019-07" db="EMBL/GenBank/DDBJ databases">
        <authorList>
            <person name="Seetharam A."/>
            <person name="Woodhouse M."/>
            <person name="Cannon E."/>
        </authorList>
    </citation>
    <scope>NUCLEOTIDE SEQUENCE [LARGE SCALE GENOMIC DNA]</scope>
    <source>
        <strain evidence="9">cv. B73</strain>
    </source>
</reference>
<evidence type="ECO:0000256" key="1">
    <source>
        <dbReference type="ARBA" id="ARBA00004123"/>
    </source>
</evidence>
<name>A0A096RT68_MAIZE</name>
<dbReference type="RefSeq" id="XP_008675121.1">
    <property type="nucleotide sequence ID" value="XM_008676899.4"/>
</dbReference>
<dbReference type="InterPro" id="IPR045843">
    <property type="entry name" value="IND-like"/>
</dbReference>
<accession>A0A096RT68</accession>
<evidence type="ECO:0000313" key="10">
    <source>
        <dbReference type="Proteomes" id="UP000007305"/>
    </source>
</evidence>
<dbReference type="SMART" id="SM00353">
    <property type="entry name" value="HLH"/>
    <property type="match status" value="1"/>
</dbReference>
<evidence type="ECO:0000313" key="9">
    <source>
        <dbReference type="EnsemblPlants" id="Zm00001eb155300_P001"/>
    </source>
</evidence>
<reference evidence="8 10" key="1">
    <citation type="submission" date="2015-12" db="EMBL/GenBank/DDBJ databases">
        <title>Update maize B73 reference genome by single molecule sequencing technologies.</title>
        <authorList>
            <consortium name="Maize Genome Sequencing Project"/>
            <person name="Ware D."/>
        </authorList>
    </citation>
    <scope>NUCLEOTIDE SEQUENCE [LARGE SCALE GENOMIC DNA]</scope>
    <source>
        <strain evidence="10">cv. B73</strain>
        <tissue evidence="8">Seedling</tissue>
    </source>
</reference>
<sequence length="422" mass="42347">MDATFGCWAGAGHHVDEYLSRQAAGCGRLDMVDEAFLGACFGQLQCDGALTTAAGGVDAGACQLVSSNAGAVQGGAGMDGDPLAFLSAGTGDVFDAGLLDAALAFTRELGVGVVGDGGAASNGALLSSYDSGTTGGNISSGESNNYSGGGGGHDAEVVSPTTAPPPPLTFTHHASSNSQAQQAAHHAKRKVTDEYPATTTTTTAAPPPAFPLPGGGGGAKRRAATSISFGGGHVPSCGAAAAGYEPDMEAMAQVKEMIYRAAAMRPVNLGPEAVGAAGAGAERPRRKNVRISSDPQTVAARLRRERVSERLRVLQKLVPGGSKMDTASMLDEAASYLKFLKSQVQALETLGTTTATNANSSASATTSRSSAASRSPQYNYYGGGGNNNNPAGFLGFSNVISPAGYVNPGGSSSNTGSNKLLF</sequence>
<evidence type="ECO:0000256" key="3">
    <source>
        <dbReference type="ARBA" id="ARBA00023015"/>
    </source>
</evidence>
<organism evidence="8">
    <name type="scientific">Zea mays</name>
    <name type="common">Maize</name>
    <dbReference type="NCBI Taxonomy" id="4577"/>
    <lineage>
        <taxon>Eukaryota</taxon>
        <taxon>Viridiplantae</taxon>
        <taxon>Streptophyta</taxon>
        <taxon>Embryophyta</taxon>
        <taxon>Tracheophyta</taxon>
        <taxon>Spermatophyta</taxon>
        <taxon>Magnoliopsida</taxon>
        <taxon>Liliopsida</taxon>
        <taxon>Poales</taxon>
        <taxon>Poaceae</taxon>
        <taxon>PACMAD clade</taxon>
        <taxon>Panicoideae</taxon>
        <taxon>Andropogonodae</taxon>
        <taxon>Andropogoneae</taxon>
        <taxon>Tripsacinae</taxon>
        <taxon>Zea</taxon>
    </lineage>
</organism>
<dbReference type="PaxDb" id="4577-GRMZM2G111666_P01"/>
<keyword evidence="4" id="KW-0804">Transcription</keyword>
<dbReference type="RefSeq" id="XP_008675120.1">
    <property type="nucleotide sequence ID" value="XM_008676898.4"/>
</dbReference>
<feature type="compositionally biased region" description="Low complexity" evidence="6">
    <location>
        <begin position="169"/>
        <end position="184"/>
    </location>
</feature>
<dbReference type="CDD" id="cd11454">
    <property type="entry name" value="bHLH_AtIND_like"/>
    <property type="match status" value="1"/>
</dbReference>
<dbReference type="PANTHER" id="PTHR45914">
    <property type="entry name" value="TRANSCRIPTION FACTOR HEC3-RELATED"/>
    <property type="match status" value="1"/>
</dbReference>
<evidence type="ECO:0000256" key="4">
    <source>
        <dbReference type="ARBA" id="ARBA00023163"/>
    </source>
</evidence>
<dbReference type="EMBL" id="CM007649">
    <property type="protein sequence ID" value="ONM38853.1"/>
    <property type="molecule type" value="Genomic_DNA"/>
</dbReference>
<comment type="subcellular location">
    <subcellularLocation>
        <location evidence="1">Nucleus</location>
    </subcellularLocation>
</comment>
<keyword evidence="5" id="KW-0539">Nucleus</keyword>
<comment type="similarity">
    <text evidence="2">Belongs to the bHLH protein family.</text>
</comment>
<dbReference type="Gene3D" id="4.10.280.10">
    <property type="entry name" value="Helix-loop-helix DNA-binding domain"/>
    <property type="match status" value="1"/>
</dbReference>
<evidence type="ECO:0000256" key="2">
    <source>
        <dbReference type="ARBA" id="ARBA00005510"/>
    </source>
</evidence>
<dbReference type="PROSITE" id="PS50888">
    <property type="entry name" value="BHLH"/>
    <property type="match status" value="1"/>
</dbReference>
<dbReference type="Gramene" id="Zm00001eb155300_T003">
    <property type="protein sequence ID" value="Zm00001eb155300_P003"/>
    <property type="gene ID" value="Zm00001eb155300"/>
</dbReference>
<evidence type="ECO:0000313" key="8">
    <source>
        <dbReference type="EMBL" id="ONM38853.1"/>
    </source>
</evidence>
<dbReference type="FunFam" id="4.10.280.10:FF:000089">
    <property type="entry name" value="Transcription factor LAX PANICLE"/>
    <property type="match status" value="1"/>
</dbReference>
<dbReference type="GO" id="GO:0003700">
    <property type="term" value="F:DNA-binding transcription factor activity"/>
    <property type="evidence" value="ECO:0007669"/>
    <property type="project" value="InterPro"/>
</dbReference>
<dbReference type="Proteomes" id="UP000007305">
    <property type="component" value="Chromosome 3"/>
</dbReference>
<dbReference type="InterPro" id="IPR036638">
    <property type="entry name" value="HLH_DNA-bd_sf"/>
</dbReference>
<evidence type="ECO:0000256" key="6">
    <source>
        <dbReference type="SAM" id="MobiDB-lite"/>
    </source>
</evidence>
<feature type="compositionally biased region" description="Low complexity" evidence="6">
    <location>
        <begin position="136"/>
        <end position="146"/>
    </location>
</feature>
<dbReference type="GO" id="GO:0046983">
    <property type="term" value="F:protein dimerization activity"/>
    <property type="evidence" value="ECO:0007669"/>
    <property type="project" value="InterPro"/>
</dbReference>
<dbReference type="Gramene" id="Zm00001eb155300_T001">
    <property type="protein sequence ID" value="Zm00001eb155300_P001"/>
    <property type="gene ID" value="Zm00001eb155300"/>
</dbReference>
<dbReference type="PANTHER" id="PTHR45914:SF12">
    <property type="entry name" value="TRANSCRIPTION FACTOR BHLH87"/>
    <property type="match status" value="1"/>
</dbReference>
<evidence type="ECO:0000256" key="5">
    <source>
        <dbReference type="ARBA" id="ARBA00023242"/>
    </source>
</evidence>
<dbReference type="GO" id="GO:0005634">
    <property type="term" value="C:nucleus"/>
    <property type="evidence" value="ECO:0007669"/>
    <property type="project" value="UniProtKB-SubCell"/>
</dbReference>
<dbReference type="AlphaFoldDB" id="A0A096RT68"/>
<keyword evidence="3" id="KW-0805">Transcription regulation</keyword>
<dbReference type="EnsemblPlants" id="Zm00001eb155300_T004">
    <property type="protein sequence ID" value="Zm00001eb155300_P004"/>
    <property type="gene ID" value="Zm00001eb155300"/>
</dbReference>
<dbReference type="STRING" id="4577.A0A096RT68"/>
<dbReference type="EnsemblPlants" id="Zm00001eb155300_T002">
    <property type="protein sequence ID" value="Zm00001eb155300_P002"/>
    <property type="gene ID" value="Zm00001eb155300"/>
</dbReference>
<dbReference type="EnsemblPlants" id="Zm00001eb155300_T001">
    <property type="protein sequence ID" value="Zm00001eb155300_P001"/>
    <property type="gene ID" value="Zm00001eb155300"/>
</dbReference>
<dbReference type="EnsemblPlants" id="Zm00001eb155300_T003">
    <property type="protein sequence ID" value="Zm00001eb155300_P003"/>
    <property type="gene ID" value="Zm00001eb155300"/>
</dbReference>
<feature type="domain" description="BHLH" evidence="7">
    <location>
        <begin position="291"/>
        <end position="340"/>
    </location>
</feature>
<dbReference type="eggNOG" id="ENOG502QR69">
    <property type="taxonomic scope" value="Eukaryota"/>
</dbReference>